<dbReference type="OrthoDB" id="5371510at2759"/>
<dbReference type="STRING" id="2025994.A0A2T3A323"/>
<protein>
    <submittedName>
        <fullName evidence="2">Uncharacterized protein</fullName>
    </submittedName>
</protein>
<dbReference type="EMBL" id="KZ678489">
    <property type="protein sequence ID" value="PSR81984.1"/>
    <property type="molecule type" value="Genomic_DNA"/>
</dbReference>
<feature type="compositionally biased region" description="Acidic residues" evidence="1">
    <location>
        <begin position="788"/>
        <end position="814"/>
    </location>
</feature>
<feature type="region of interest" description="Disordered" evidence="1">
    <location>
        <begin position="756"/>
        <end position="814"/>
    </location>
</feature>
<feature type="compositionally biased region" description="Low complexity" evidence="1">
    <location>
        <begin position="765"/>
        <end position="775"/>
    </location>
</feature>
<keyword evidence="3" id="KW-1185">Reference proteome</keyword>
<name>A0A2T3A323_9PEZI</name>
<proteinExistence type="predicted"/>
<evidence type="ECO:0000256" key="1">
    <source>
        <dbReference type="SAM" id="MobiDB-lite"/>
    </source>
</evidence>
<gene>
    <name evidence="2" type="ORF">BD289DRAFT_484131</name>
</gene>
<organism evidence="2 3">
    <name type="scientific">Coniella lustricola</name>
    <dbReference type="NCBI Taxonomy" id="2025994"/>
    <lineage>
        <taxon>Eukaryota</taxon>
        <taxon>Fungi</taxon>
        <taxon>Dikarya</taxon>
        <taxon>Ascomycota</taxon>
        <taxon>Pezizomycotina</taxon>
        <taxon>Sordariomycetes</taxon>
        <taxon>Sordariomycetidae</taxon>
        <taxon>Diaporthales</taxon>
        <taxon>Schizoparmaceae</taxon>
        <taxon>Coniella</taxon>
    </lineage>
</organism>
<dbReference type="Proteomes" id="UP000241462">
    <property type="component" value="Unassembled WGS sequence"/>
</dbReference>
<evidence type="ECO:0000313" key="3">
    <source>
        <dbReference type="Proteomes" id="UP000241462"/>
    </source>
</evidence>
<feature type="compositionally biased region" description="Basic and acidic residues" evidence="1">
    <location>
        <begin position="26"/>
        <end position="35"/>
    </location>
</feature>
<sequence length="814" mass="90875">MAASIHPGPEGFPWVHDAVSPASPGERSEPVHEPRPVPAHRLLRDPTLPSFHPARQNEQEAVDETLAAEDLRQAHLLHIADLQKTQTAARTASACSDEATVLVLVKYPSYADELQLRGCRYSVFENGMLRLTMDQVLKTGSELLRERLHSDTYQQRARKAAAPLPRGVTHVLNLSPTTDEEDLSLALQYLSVSRGVKLWFRSLTLGVAPLAVSGHDDVCDCLLPPTEPYPFPKTLQSPCLFDGDADWPLEDHRDIPEFCTTRWAANTIRLFRHISQPAGHKDILIDSAPRMWTLVGLFRKLGMTNHDLLRDEVTAWFNTDHNYLFLEMLPEETLQIGLALRTPSLSEPAFRILVTERALEVAGGQPRAQARQTIFGRHCSGFAGADDAESISRMIDHAGTAMADRYKTAIDTLLSTNVLDLLGDPVWKEFRALHMLLPQDTAEHRAVRCAYDDLMDKIVVELHEVIAEIVTLSSIKPHRLRGPPLPGYHGTYLGTRLWREKEIDALRAFSIPADVLKRQQGFDRLHASLNKYQRALCPFIWQHLLLLDMANKLQIPRVKRLAVAFNVQLKKYMGTGLLQNDTAANLVLQCAAAATTSSAANGSNALDPLYRLYRSIRETLHKFISPLLEPEGPIIFRHTTTPHMLLTANDHEMNFLRLLGDESRFQPDVPETDFGASGPGPAFHTGRTVPSVSDLDFEHLAVESQDDASTVLGSVVAQDGISTVHNRRRVLAHSSELSSLSDSFSDMDMEAEFRDAVESHRHQQESQPQPQSEAAGVEALEADHIETSEDDDDNELPEEFYDSGSETDDFELIM</sequence>
<reference evidence="2 3" key="1">
    <citation type="journal article" date="2018" name="Mycol. Prog.">
        <title>Coniella lustricola, a new species from submerged detritus.</title>
        <authorList>
            <person name="Raudabaugh D.B."/>
            <person name="Iturriaga T."/>
            <person name="Carver A."/>
            <person name="Mondo S."/>
            <person name="Pangilinan J."/>
            <person name="Lipzen A."/>
            <person name="He G."/>
            <person name="Amirebrahimi M."/>
            <person name="Grigoriev I.V."/>
            <person name="Miller A.N."/>
        </authorList>
    </citation>
    <scope>NUCLEOTIDE SEQUENCE [LARGE SCALE GENOMIC DNA]</scope>
    <source>
        <strain evidence="2 3">B22-T-1</strain>
    </source>
</reference>
<evidence type="ECO:0000313" key="2">
    <source>
        <dbReference type="EMBL" id="PSR81984.1"/>
    </source>
</evidence>
<dbReference type="AlphaFoldDB" id="A0A2T3A323"/>
<feature type="region of interest" description="Disordered" evidence="1">
    <location>
        <begin position="1"/>
        <end position="62"/>
    </location>
</feature>
<accession>A0A2T3A323</accession>
<dbReference type="InParanoid" id="A0A2T3A323"/>